<evidence type="ECO:0000313" key="2">
    <source>
        <dbReference type="Proteomes" id="UP000053904"/>
    </source>
</evidence>
<reference evidence="2" key="1">
    <citation type="journal article" date="2015" name="MBio">
        <title>Genome-Resolved Metagenomic Analysis Reveals Roles for Candidate Phyla and Other Microbial Community Members in Biogeochemical Transformations in Oil Reservoirs.</title>
        <authorList>
            <person name="Hu P."/>
            <person name="Tom L."/>
            <person name="Singh A."/>
            <person name="Thomas B.C."/>
            <person name="Baker B.J."/>
            <person name="Piceno Y.M."/>
            <person name="Andersen G.L."/>
            <person name="Banfield J.F."/>
        </authorList>
    </citation>
    <scope>NUCLEOTIDE SEQUENCE [LARGE SCALE GENOMIC DNA]</scope>
</reference>
<organism evidence="1 2">
    <name type="scientific">candidate division WS6 bacterium 34_10</name>
    <dbReference type="NCBI Taxonomy" id="1641389"/>
    <lineage>
        <taxon>Bacteria</taxon>
        <taxon>Candidatus Dojkabacteria</taxon>
    </lineage>
</organism>
<dbReference type="Proteomes" id="UP000053904">
    <property type="component" value="Unassembled WGS sequence"/>
</dbReference>
<protein>
    <submittedName>
        <fullName evidence="1">Uncharacterized protein</fullName>
    </submittedName>
</protein>
<gene>
    <name evidence="1" type="ORF">XD93_0156</name>
</gene>
<dbReference type="AlphaFoldDB" id="A0A101HJL9"/>
<accession>A0A101HJL9</accession>
<name>A0A101HJL9_9BACT</name>
<dbReference type="EMBL" id="LGGO01000012">
    <property type="protein sequence ID" value="KUK77685.1"/>
    <property type="molecule type" value="Genomic_DNA"/>
</dbReference>
<evidence type="ECO:0000313" key="1">
    <source>
        <dbReference type="EMBL" id="KUK77685.1"/>
    </source>
</evidence>
<proteinExistence type="predicted"/>
<comment type="caution">
    <text evidence="1">The sequence shown here is derived from an EMBL/GenBank/DDBJ whole genome shotgun (WGS) entry which is preliminary data.</text>
</comment>
<sequence>MHYMKTNYKAPDKVRKKLGLIKTLNGRTLSESTINHIMSEFWIIDMYDSIVFQEPFQEIFLNFVKEQPKPESIHRLDFYQYLFTNEHNKESLERLALLMEERETNQLNTKTVEKFVFQKQSHSNLIGDSEKGIFTFTHHSIQEFLAATYILKHYNKKEIHDLILFSDDYISGIKPSWTNTVRFLIELNPSLITDILKYSKSSKFLTDDTFYNILFSTSTDSLNTELRTEMFYELYNKYQYEKKVWFPDWVSLTIGNFISENELLFLEEEFTKSLGLKDFLMLGNIVRSIRSLVKNDINLYQNHKDFWNREIINLLQNKDLNRNEFSVARRNALDIITEIKDEKLFAQLTEDFITHEGDFLVKENYLEAAYTINPDAQATAELLVKYINSENIGLSVRARYGIAHLQGGASFMKFFDSLEGSVDNMKIYRFLEHDRLEDEFFKNLEQALDETLYGKVKEFIFFLLEKIYTSNKYEFTKKISRILYKYDKKFLNELLDHVDSQFTFWEYSNIFSYLINKSNFKTIFHLFDNQEFLDSKDKISFIQLLKSQKSIKTNDIPEEYKDDWRQAMILSPKEKKLEQDKRIYEEFQKLLSYKLPKYSTRIFDFYNKSHVQINRQLNEKDKTKFKKLVFELILDKIQPRKFQYKKGEGSSYTLTQEAMYLGEIFKTASILDKTKAKKYYQKAIDFIPFAYYEDLDSAVKIIPKKSIKNLDFIIEVYSSENDLRYFQPTNFSRLITHFFTQQNTPPEILTILEAQVEDKKIPIYERLNILESLSKQSQSSERLEQLLLRLFALPNRELKDKANEILIRKYKQEEAILWRFQQIITRATKVEIKWGIHEVLPIEEEFHSKTFANPLFSLSLKYKKEFSDLLKFSLEYEEPGIRNYSIYIQNICLEYATFHARKGCYEGIEVLENALDQNNPHTRWIQNRLDEVKREYIFAKNQQRLKEEVQDAR</sequence>